<feature type="chain" id="PRO_5005488412" evidence="7">
    <location>
        <begin position="21"/>
        <end position="748"/>
    </location>
</feature>
<organism evidence="9">
    <name type="scientific">Lepeophtheirus salmonis</name>
    <name type="common">Salmon louse</name>
    <name type="synonym">Caligus salmonis</name>
    <dbReference type="NCBI Taxonomy" id="72036"/>
    <lineage>
        <taxon>Eukaryota</taxon>
        <taxon>Metazoa</taxon>
        <taxon>Ecdysozoa</taxon>
        <taxon>Arthropoda</taxon>
        <taxon>Crustacea</taxon>
        <taxon>Multicrustacea</taxon>
        <taxon>Hexanauplia</taxon>
        <taxon>Copepoda</taxon>
        <taxon>Siphonostomatoida</taxon>
        <taxon>Caligidae</taxon>
        <taxon>Lepeophtheirus</taxon>
    </lineage>
</organism>
<feature type="region of interest" description="Disordered" evidence="6">
    <location>
        <begin position="634"/>
        <end position="748"/>
    </location>
</feature>
<dbReference type="SUPFAM" id="SSF50911">
    <property type="entry name" value="Mannose 6-phosphate receptor domain"/>
    <property type="match status" value="1"/>
</dbReference>
<dbReference type="Gene3D" id="2.70.130.10">
    <property type="entry name" value="Mannose-6-phosphate receptor binding domain"/>
    <property type="match status" value="1"/>
</dbReference>
<dbReference type="PANTHER" id="PTHR15414:SF5">
    <property type="entry name" value="PROTEIN OS-9"/>
    <property type="match status" value="1"/>
</dbReference>
<feature type="compositionally biased region" description="Polar residues" evidence="6">
    <location>
        <begin position="672"/>
        <end position="684"/>
    </location>
</feature>
<dbReference type="PANTHER" id="PTHR15414">
    <property type="entry name" value="OS-9-RELATED"/>
    <property type="match status" value="1"/>
</dbReference>
<dbReference type="InterPro" id="IPR044865">
    <property type="entry name" value="MRH_dom"/>
</dbReference>
<dbReference type="InterPro" id="IPR009011">
    <property type="entry name" value="Man6P_isomerase_rcpt-bd_dom_sf"/>
</dbReference>
<dbReference type="GO" id="GO:0005788">
    <property type="term" value="C:endoplasmic reticulum lumen"/>
    <property type="evidence" value="ECO:0007669"/>
    <property type="project" value="TreeGrafter"/>
</dbReference>
<evidence type="ECO:0000259" key="8">
    <source>
        <dbReference type="PROSITE" id="PS51914"/>
    </source>
</evidence>
<dbReference type="PROSITE" id="PS51914">
    <property type="entry name" value="MRH"/>
    <property type="match status" value="1"/>
</dbReference>
<dbReference type="AlphaFoldDB" id="A0A0K2U6P3"/>
<feature type="coiled-coil region" evidence="5">
    <location>
        <begin position="440"/>
        <end position="474"/>
    </location>
</feature>
<evidence type="ECO:0000256" key="3">
    <source>
        <dbReference type="ARBA" id="ARBA00022824"/>
    </source>
</evidence>
<gene>
    <name evidence="9" type="primary">os9</name>
</gene>
<feature type="compositionally biased region" description="Polar residues" evidence="6">
    <location>
        <begin position="728"/>
        <end position="739"/>
    </location>
</feature>
<name>A0A0K2U6P3_LEPSM</name>
<proteinExistence type="predicted"/>
<dbReference type="GO" id="GO:0030968">
    <property type="term" value="P:endoplasmic reticulum unfolded protein response"/>
    <property type="evidence" value="ECO:0007669"/>
    <property type="project" value="InterPro"/>
</dbReference>
<evidence type="ECO:0000256" key="2">
    <source>
        <dbReference type="ARBA" id="ARBA00022729"/>
    </source>
</evidence>
<comment type="subcellular location">
    <subcellularLocation>
        <location evidence="1">Endoplasmic reticulum</location>
    </subcellularLocation>
</comment>
<dbReference type="EMBL" id="HACA01016369">
    <property type="protein sequence ID" value="CDW33730.1"/>
    <property type="molecule type" value="Transcribed_RNA"/>
</dbReference>
<dbReference type="GO" id="GO:0030970">
    <property type="term" value="P:retrograde protein transport, ER to cytosol"/>
    <property type="evidence" value="ECO:0007669"/>
    <property type="project" value="TreeGrafter"/>
</dbReference>
<feature type="region of interest" description="Disordered" evidence="6">
    <location>
        <begin position="322"/>
        <end position="351"/>
    </location>
</feature>
<dbReference type="InterPro" id="IPR045149">
    <property type="entry name" value="OS-9-like"/>
</dbReference>
<dbReference type="OrthoDB" id="239053at2759"/>
<reference evidence="9" key="1">
    <citation type="submission" date="2014-05" db="EMBL/GenBank/DDBJ databases">
        <authorList>
            <person name="Chronopoulou M."/>
        </authorList>
    </citation>
    <scope>NUCLEOTIDE SEQUENCE</scope>
    <source>
        <tissue evidence="9">Whole organism</tissue>
    </source>
</reference>
<feature type="compositionally biased region" description="Acidic residues" evidence="6">
    <location>
        <begin position="339"/>
        <end position="351"/>
    </location>
</feature>
<feature type="signal peptide" evidence="7">
    <location>
        <begin position="1"/>
        <end position="20"/>
    </location>
</feature>
<keyword evidence="3" id="KW-0256">Endoplasmic reticulum</keyword>
<keyword evidence="5" id="KW-0175">Coiled coil</keyword>
<evidence type="ECO:0000256" key="7">
    <source>
        <dbReference type="SAM" id="SignalP"/>
    </source>
</evidence>
<dbReference type="InterPro" id="IPR012913">
    <property type="entry name" value="OS9-like_dom"/>
</dbReference>
<sequence length="748" mass="85028">MQDRCFVIWLFFLLFKYGNGSSFFDLDEVEGFHYSINFLSDPLNEEMIPDPPTDWINFSMRNNMGQPFLCLLPSPQLIASEKTEKPPTPDFSPDLVKDVMTLLEPLKDHPCLKRAEGYWVYELCYGQYIKQYHTENNEPAGDIIFLGNYDFEYSEKEQYKNKLLRHFSQYYINGSVCEDLGTPRKAEVRYVCDPATPSEIMTNVEEPALCEYVLTVKTSRTCSLPQMRPTPKAKKKSINCFPLLSSTQFSKYMESKNNKEDKHGSVLGSSKKIMNVLRNDKLSDKLFDEIVALVQKSVSSKTNPENSLFTVINAQKDMNEFIDTISSPPSTTDSKLSSQEEEAPTTPKEEDDVEDLINISSDLMKKISKIYSPEDLSKIINKIEGSAKQSVDDIIKEAADDLKLHLKPLQKSEAAQMLTNSVDSLMGRIKTAIKDVDKGIQDIEEIIKEDKELLGNLEESLENEEKKVGEETNKEDPVISEQVYPSIKKQPASIESEAKKNREYIGHKEDNGVIDMGEDLNHWGVFPGKHDGKLSVKKDLSQQGENEDPDEGEIGSTEENIDVLEKQGTFDETLPSVQSNTNKKMEGFFPDLSPSEIEDNNQMLRVLAIENGMTYYEIEKLRRDREGYLFSISDQLEDDESSSSSSISSDESKEVNESENTAIHDVSDQKIDNNWAQKTSQLGDTQKLRHKQQPDFKSLGNKNIVTDPDLLKREETKNHQGSSKDESIQNNEPPLNKDSNIYRPKDDL</sequence>
<keyword evidence="4" id="KW-1015">Disulfide bond</keyword>
<feature type="region of interest" description="Disordered" evidence="6">
    <location>
        <begin position="539"/>
        <end position="596"/>
    </location>
</feature>
<feature type="compositionally biased region" description="Basic and acidic residues" evidence="6">
    <location>
        <begin position="709"/>
        <end position="727"/>
    </location>
</feature>
<keyword evidence="2 7" id="KW-0732">Signal</keyword>
<evidence type="ECO:0000256" key="6">
    <source>
        <dbReference type="SAM" id="MobiDB-lite"/>
    </source>
</evidence>
<dbReference type="Pfam" id="PF07915">
    <property type="entry name" value="PRKCSH"/>
    <property type="match status" value="1"/>
</dbReference>
<feature type="domain" description="MRH" evidence="8">
    <location>
        <begin position="109"/>
        <end position="224"/>
    </location>
</feature>
<evidence type="ECO:0000256" key="4">
    <source>
        <dbReference type="ARBA" id="ARBA00023157"/>
    </source>
</evidence>
<accession>A0A0K2U6P3</accession>
<evidence type="ECO:0000313" key="9">
    <source>
        <dbReference type="EMBL" id="CDW33730.1"/>
    </source>
</evidence>
<protein>
    <submittedName>
        <fullName evidence="9">Amplified in osteosarcoma [Danio rerio]</fullName>
    </submittedName>
</protein>
<evidence type="ECO:0000256" key="1">
    <source>
        <dbReference type="ARBA" id="ARBA00004240"/>
    </source>
</evidence>
<feature type="compositionally biased region" description="Low complexity" evidence="6">
    <location>
        <begin position="322"/>
        <end position="334"/>
    </location>
</feature>
<evidence type="ECO:0000256" key="5">
    <source>
        <dbReference type="SAM" id="Coils"/>
    </source>
</evidence>